<dbReference type="EMBL" id="LT670817">
    <property type="protein sequence ID" value="SHI00435.1"/>
    <property type="molecule type" value="Genomic_DNA"/>
</dbReference>
<feature type="signal peptide" evidence="1">
    <location>
        <begin position="1"/>
        <end position="23"/>
    </location>
</feature>
<keyword evidence="1" id="KW-0732">Signal</keyword>
<evidence type="ECO:0008006" key="4">
    <source>
        <dbReference type="Google" id="ProtNLM"/>
    </source>
</evidence>
<sequence length="97" mass="10900">MLRNLSGLIAIAAVLLSTTTVFAAPAPAKRHVARRWHGYGFLPGYRSPERIEWEQAQNRSRGYWYGGPGFYRGRWTGGGFGPCWTETPIGEVWNCGR</sequence>
<protein>
    <recommendedName>
        <fullName evidence="4">YXWGXW repeat-containing protein</fullName>
    </recommendedName>
</protein>
<proteinExistence type="predicted"/>
<feature type="chain" id="PRO_5012386898" description="YXWGXW repeat-containing protein" evidence="1">
    <location>
        <begin position="24"/>
        <end position="97"/>
    </location>
</feature>
<dbReference type="Proteomes" id="UP000189796">
    <property type="component" value="Chromosome I"/>
</dbReference>
<accession>A0A1M5XKR0</accession>
<evidence type="ECO:0000313" key="2">
    <source>
        <dbReference type="EMBL" id="SHI00435.1"/>
    </source>
</evidence>
<gene>
    <name evidence="2" type="ORF">SAMN05443248_7427</name>
</gene>
<evidence type="ECO:0000256" key="1">
    <source>
        <dbReference type="SAM" id="SignalP"/>
    </source>
</evidence>
<organism evidence="2 3">
    <name type="scientific">Bradyrhizobium erythrophlei</name>
    <dbReference type="NCBI Taxonomy" id="1437360"/>
    <lineage>
        <taxon>Bacteria</taxon>
        <taxon>Pseudomonadati</taxon>
        <taxon>Pseudomonadota</taxon>
        <taxon>Alphaproteobacteria</taxon>
        <taxon>Hyphomicrobiales</taxon>
        <taxon>Nitrobacteraceae</taxon>
        <taxon>Bradyrhizobium</taxon>
    </lineage>
</organism>
<evidence type="ECO:0000313" key="3">
    <source>
        <dbReference type="Proteomes" id="UP000189796"/>
    </source>
</evidence>
<name>A0A1M5XKR0_9BRAD</name>
<reference evidence="2 3" key="1">
    <citation type="submission" date="2016-11" db="EMBL/GenBank/DDBJ databases">
        <authorList>
            <person name="Jaros S."/>
            <person name="Januszkiewicz K."/>
            <person name="Wedrychowicz H."/>
        </authorList>
    </citation>
    <scope>NUCLEOTIDE SEQUENCE [LARGE SCALE GENOMIC DNA]</scope>
    <source>
        <strain evidence="2 3">GAS138</strain>
    </source>
</reference>
<dbReference type="RefSeq" id="WP_172842759.1">
    <property type="nucleotide sequence ID" value="NZ_LT670817.1"/>
</dbReference>
<dbReference type="AlphaFoldDB" id="A0A1M5XKR0"/>